<gene>
    <name evidence="3" type="ORF">MM415A01915_0009</name>
    <name evidence="4" type="ORF">MM415B02528_0008</name>
    <name evidence="2" type="ORF">TM448A01894_0010</name>
    <name evidence="5" type="ORF">TM448B01938_0014</name>
</gene>
<evidence type="ECO:0000256" key="1">
    <source>
        <dbReference type="SAM" id="MobiDB-lite"/>
    </source>
</evidence>
<sequence length="87" mass="10122">MTSLNGNELVELGNSVEQPPKGSTVKIKRRLPVLSNATNPVRQATKKVCEFYHITKKNFKKRSNVDKRELYRQYLESFEPLKKEDVK</sequence>
<evidence type="ECO:0000313" key="3">
    <source>
        <dbReference type="EMBL" id="QJA74874.1"/>
    </source>
</evidence>
<dbReference type="EMBL" id="MT142854">
    <property type="protein sequence ID" value="QJA89563.1"/>
    <property type="molecule type" value="Genomic_DNA"/>
</dbReference>
<proteinExistence type="predicted"/>
<evidence type="ECO:0000313" key="2">
    <source>
        <dbReference type="EMBL" id="QJA50773.1"/>
    </source>
</evidence>
<name>A0A6H1ZS67_9ZZZZ</name>
<reference evidence="2" key="1">
    <citation type="submission" date="2020-03" db="EMBL/GenBank/DDBJ databases">
        <title>The deep terrestrial virosphere.</title>
        <authorList>
            <person name="Holmfeldt K."/>
            <person name="Nilsson E."/>
            <person name="Simone D."/>
            <person name="Lopez-Fernandez M."/>
            <person name="Wu X."/>
            <person name="de Brujin I."/>
            <person name="Lundin D."/>
            <person name="Andersson A."/>
            <person name="Bertilsson S."/>
            <person name="Dopson M."/>
        </authorList>
    </citation>
    <scope>NUCLEOTIDE SEQUENCE</scope>
    <source>
        <strain evidence="3">MM415A01915</strain>
        <strain evidence="4">MM415B02528</strain>
        <strain evidence="2">TM448A01894</strain>
        <strain evidence="5">TM448B01938</strain>
    </source>
</reference>
<feature type="region of interest" description="Disordered" evidence="1">
    <location>
        <begin position="1"/>
        <end position="24"/>
    </location>
</feature>
<dbReference type="EMBL" id="MT142126">
    <property type="protein sequence ID" value="QJA74874.1"/>
    <property type="molecule type" value="Genomic_DNA"/>
</dbReference>
<evidence type="ECO:0000313" key="5">
    <source>
        <dbReference type="EMBL" id="QJI00410.1"/>
    </source>
</evidence>
<organism evidence="2">
    <name type="scientific">viral metagenome</name>
    <dbReference type="NCBI Taxonomy" id="1070528"/>
    <lineage>
        <taxon>unclassified sequences</taxon>
        <taxon>metagenomes</taxon>
        <taxon>organismal metagenomes</taxon>
    </lineage>
</organism>
<evidence type="ECO:0000313" key="4">
    <source>
        <dbReference type="EMBL" id="QJA89563.1"/>
    </source>
</evidence>
<dbReference type="EMBL" id="MT144849">
    <property type="protein sequence ID" value="QJI00410.1"/>
    <property type="molecule type" value="Genomic_DNA"/>
</dbReference>
<accession>A0A6H1ZS67</accession>
<dbReference type="AlphaFoldDB" id="A0A6H1ZS67"/>
<dbReference type="EMBL" id="MT144217">
    <property type="protein sequence ID" value="QJA50773.1"/>
    <property type="molecule type" value="Genomic_DNA"/>
</dbReference>
<protein>
    <submittedName>
        <fullName evidence="2">Uncharacterized protein</fullName>
    </submittedName>
</protein>